<keyword evidence="1" id="KW-0472">Membrane</keyword>
<dbReference type="PANTHER" id="PTHR10424:SF68">
    <property type="entry name" value="ENDOGENOUS RETROVIRUS GROUP 3 MEMBER 1 ENV POLYPROTEIN"/>
    <property type="match status" value="1"/>
</dbReference>
<sequence>SRTNKTDLGCNCRWKPHVGAWKCNHCDSYGGETIVGGPLGPGSKLYFDPPVDDENWGGPFASETWALKGHYWICGQYAYRRLPPDWSGIWYVGYIRPLFFLLPQVQGNQLGIKVYDDLIREKRSIDASLAGGSAQKWGKDEWPPERIIQHYGPATWNPNELISGAREPIYNLNRIIRLQAVFEIISNQTATALDLLADQSTQMRNAVLQHRMVLDYLLAEEGGVCGKLNDSNCCLEIDDNGKAVKQITKEIRKLAHVPIQTWKGWEWDMFLWLSGKPWVKQVLFFLLCAVATLIFLPCLIPCLVQLIQHVIKGMQVV</sequence>
<comment type="caution">
    <text evidence="2">The sequence shown here is derived from an EMBL/GenBank/DDBJ whole genome shotgun (WGS) entry which is preliminary data.</text>
</comment>
<evidence type="ECO:0000256" key="1">
    <source>
        <dbReference type="SAM" id="Phobius"/>
    </source>
</evidence>
<dbReference type="OrthoDB" id="9950230at2759"/>
<dbReference type="Pfam" id="PF00429">
    <property type="entry name" value="TLV_coat"/>
    <property type="match status" value="1"/>
</dbReference>
<dbReference type="SUPFAM" id="SSF58069">
    <property type="entry name" value="Virus ectodomain"/>
    <property type="match status" value="1"/>
</dbReference>
<feature type="non-terminal residue" evidence="2">
    <location>
        <position position="1"/>
    </location>
</feature>
<feature type="non-terminal residue" evidence="2">
    <location>
        <position position="317"/>
    </location>
</feature>
<keyword evidence="1" id="KW-0812">Transmembrane</keyword>
<dbReference type="Proteomes" id="UP000603297">
    <property type="component" value="Unassembled WGS sequence"/>
</dbReference>
<dbReference type="CDD" id="cd09850">
    <property type="entry name" value="Ebola-like_HR1-HR2"/>
    <property type="match status" value="1"/>
</dbReference>
<protein>
    <submittedName>
        <fullName evidence="2">ENR1 protein</fullName>
    </submittedName>
</protein>
<feature type="transmembrane region" description="Helical" evidence="1">
    <location>
        <begin position="282"/>
        <end position="304"/>
    </location>
</feature>
<proteinExistence type="predicted"/>
<dbReference type="PANTHER" id="PTHR10424">
    <property type="entry name" value="VIRAL ENVELOPE PROTEIN"/>
    <property type="match status" value="1"/>
</dbReference>
<keyword evidence="3" id="KW-1185">Reference proteome</keyword>
<organism evidence="2 3">
    <name type="scientific">Pteruthius melanotis</name>
    <dbReference type="NCBI Taxonomy" id="357074"/>
    <lineage>
        <taxon>Eukaryota</taxon>
        <taxon>Metazoa</taxon>
        <taxon>Chordata</taxon>
        <taxon>Craniata</taxon>
        <taxon>Vertebrata</taxon>
        <taxon>Euteleostomi</taxon>
        <taxon>Archelosauria</taxon>
        <taxon>Archosauria</taxon>
        <taxon>Dinosauria</taxon>
        <taxon>Saurischia</taxon>
        <taxon>Theropoda</taxon>
        <taxon>Coelurosauria</taxon>
        <taxon>Aves</taxon>
        <taxon>Neognathae</taxon>
        <taxon>Neoaves</taxon>
        <taxon>Telluraves</taxon>
        <taxon>Australaves</taxon>
        <taxon>Passeriformes</taxon>
        <taxon>Sylvioidea</taxon>
        <taxon>Timaliidae</taxon>
        <taxon>Pteruthius</taxon>
    </lineage>
</organism>
<evidence type="ECO:0000313" key="3">
    <source>
        <dbReference type="Proteomes" id="UP000603297"/>
    </source>
</evidence>
<dbReference type="EMBL" id="WEIY01000601">
    <property type="protein sequence ID" value="NXY09536.1"/>
    <property type="molecule type" value="Genomic_DNA"/>
</dbReference>
<keyword evidence="1" id="KW-1133">Transmembrane helix</keyword>
<gene>
    <name evidence="2" type="primary">Erv31</name>
    <name evidence="2" type="ORF">PTEMEL_R16049</name>
</gene>
<dbReference type="AlphaFoldDB" id="A0A852N7I2"/>
<name>A0A852N7I2_9PASS</name>
<dbReference type="InterPro" id="IPR018154">
    <property type="entry name" value="TLV/ENV_coat_polyprotein"/>
</dbReference>
<evidence type="ECO:0000313" key="2">
    <source>
        <dbReference type="EMBL" id="NXY09536.1"/>
    </source>
</evidence>
<reference evidence="2" key="1">
    <citation type="submission" date="2020-02" db="EMBL/GenBank/DDBJ databases">
        <title>Bird 10,000 Genomes (B10K) Project - Family phase.</title>
        <authorList>
            <person name="Zhang G."/>
        </authorList>
    </citation>
    <scope>NUCLEOTIDE SEQUENCE</scope>
    <source>
        <strain evidence="2">B10K-IZ-033-77</strain>
    </source>
</reference>
<dbReference type="Gene3D" id="1.10.287.210">
    <property type="match status" value="1"/>
</dbReference>
<accession>A0A852N7I2</accession>